<dbReference type="Proteomes" id="UP000774000">
    <property type="component" value="Unassembled WGS sequence"/>
</dbReference>
<dbReference type="InterPro" id="IPR036779">
    <property type="entry name" value="LysM_dom_sf"/>
</dbReference>
<dbReference type="SMART" id="SM00257">
    <property type="entry name" value="LysM"/>
    <property type="match status" value="1"/>
</dbReference>
<dbReference type="SUPFAM" id="SSF54106">
    <property type="entry name" value="LysM domain"/>
    <property type="match status" value="1"/>
</dbReference>
<dbReference type="RefSeq" id="WP_204700190.1">
    <property type="nucleotide sequence ID" value="NZ_JAFBDQ010000001.1"/>
</dbReference>
<dbReference type="Gene3D" id="3.20.20.370">
    <property type="entry name" value="Glycoside hydrolase/deacetylase"/>
    <property type="match status" value="1"/>
</dbReference>
<dbReference type="InterPro" id="IPR011330">
    <property type="entry name" value="Glyco_hydro/deAcase_b/a-brl"/>
</dbReference>
<dbReference type="Pfam" id="PF01476">
    <property type="entry name" value="LysM"/>
    <property type="match status" value="1"/>
</dbReference>
<reference evidence="3" key="1">
    <citation type="submission" date="2021-01" db="EMBL/GenBank/DDBJ databases">
        <title>Genomic Encyclopedia of Type Strains, Phase IV (KMG-IV): sequencing the most valuable type-strain genomes for metagenomic binning, comparative biology and taxonomic classification.</title>
        <authorList>
            <person name="Goeker M."/>
        </authorList>
    </citation>
    <scope>NUCLEOTIDE SEQUENCE</scope>
    <source>
        <strain evidence="3">DSM 23230</strain>
    </source>
</reference>
<dbReference type="AlphaFoldDB" id="A0A938XQK0"/>
<evidence type="ECO:0000259" key="1">
    <source>
        <dbReference type="PROSITE" id="PS51677"/>
    </source>
</evidence>
<accession>A0A938XQK0</accession>
<feature type="domain" description="LysM" evidence="2">
    <location>
        <begin position="29"/>
        <end position="73"/>
    </location>
</feature>
<name>A0A938XQK0_9FIRM</name>
<organism evidence="3 4">
    <name type="scientific">Halanaerobacter jeridensis</name>
    <dbReference type="NCBI Taxonomy" id="706427"/>
    <lineage>
        <taxon>Bacteria</taxon>
        <taxon>Bacillati</taxon>
        <taxon>Bacillota</taxon>
        <taxon>Clostridia</taxon>
        <taxon>Halanaerobiales</taxon>
        <taxon>Halobacteroidaceae</taxon>
        <taxon>Halanaerobacter</taxon>
    </lineage>
</organism>
<proteinExistence type="predicted"/>
<evidence type="ECO:0000313" key="3">
    <source>
        <dbReference type="EMBL" id="MBM7555483.1"/>
    </source>
</evidence>
<sequence length="290" mass="32854">MKLKYKLKLILLIVSIIVLNTTLLAQANIIYPAQPGDSLFKIAHRFNITVNKLSKLNEINNPNMIYIHQKIVIPEKSIRSTKEKTFYMQGPPTLKVALTFDDGPDPIYTPQVLDVLEEYNVPATFFLLGKRVAKYPSITNRIINDGHTVANHSWSHPDLTTLNDKQLSEEIFATEQVIEEQTNKETALLRPPYGFVSNQLLDKLKKMDYKVIHWSLDSLDWQAKKKEDVLNKTIPYLDQGAIILFHSAGGVGQSLAPTVKVLPIIIEKLQANNIELVTVDNLLSIAPYRN</sequence>
<dbReference type="PANTHER" id="PTHR10587">
    <property type="entry name" value="GLYCOSYL TRANSFERASE-RELATED"/>
    <property type="match status" value="1"/>
</dbReference>
<dbReference type="InterPro" id="IPR002509">
    <property type="entry name" value="NODB_dom"/>
</dbReference>
<dbReference type="InterPro" id="IPR018392">
    <property type="entry name" value="LysM"/>
</dbReference>
<keyword evidence="4" id="KW-1185">Reference proteome</keyword>
<dbReference type="PROSITE" id="PS51677">
    <property type="entry name" value="NODB"/>
    <property type="match status" value="1"/>
</dbReference>
<dbReference type="CDD" id="cd10917">
    <property type="entry name" value="CE4_NodB_like_6s_7s"/>
    <property type="match status" value="1"/>
</dbReference>
<dbReference type="CDD" id="cd00118">
    <property type="entry name" value="LysM"/>
    <property type="match status" value="1"/>
</dbReference>
<feature type="domain" description="NodB homology" evidence="1">
    <location>
        <begin position="94"/>
        <end position="277"/>
    </location>
</feature>
<evidence type="ECO:0000259" key="2">
    <source>
        <dbReference type="PROSITE" id="PS51782"/>
    </source>
</evidence>
<dbReference type="EMBL" id="JAFBDQ010000001">
    <property type="protein sequence ID" value="MBM7555483.1"/>
    <property type="molecule type" value="Genomic_DNA"/>
</dbReference>
<protein>
    <submittedName>
        <fullName evidence="3">Peptidoglycan/xylan/chitin deacetylase (PgdA/CDA1 family)</fullName>
    </submittedName>
</protein>
<dbReference type="GO" id="GO:0005975">
    <property type="term" value="P:carbohydrate metabolic process"/>
    <property type="evidence" value="ECO:0007669"/>
    <property type="project" value="InterPro"/>
</dbReference>
<dbReference type="PROSITE" id="PS51782">
    <property type="entry name" value="LYSM"/>
    <property type="match status" value="1"/>
</dbReference>
<dbReference type="Pfam" id="PF01522">
    <property type="entry name" value="Polysacc_deac_1"/>
    <property type="match status" value="1"/>
</dbReference>
<gene>
    <name evidence="3" type="ORF">JOC47_000307</name>
</gene>
<dbReference type="InterPro" id="IPR050248">
    <property type="entry name" value="Polysacc_deacetylase_ArnD"/>
</dbReference>
<dbReference type="Gene3D" id="3.10.350.10">
    <property type="entry name" value="LysM domain"/>
    <property type="match status" value="1"/>
</dbReference>
<dbReference type="GO" id="GO:0016810">
    <property type="term" value="F:hydrolase activity, acting on carbon-nitrogen (but not peptide) bonds"/>
    <property type="evidence" value="ECO:0007669"/>
    <property type="project" value="InterPro"/>
</dbReference>
<evidence type="ECO:0000313" key="4">
    <source>
        <dbReference type="Proteomes" id="UP000774000"/>
    </source>
</evidence>
<comment type="caution">
    <text evidence="3">The sequence shown here is derived from an EMBL/GenBank/DDBJ whole genome shotgun (WGS) entry which is preliminary data.</text>
</comment>
<dbReference type="SUPFAM" id="SSF88713">
    <property type="entry name" value="Glycoside hydrolase/deacetylase"/>
    <property type="match status" value="1"/>
</dbReference>